<dbReference type="GeneID" id="93590707"/>
<feature type="region of interest" description="Disordered" evidence="10">
    <location>
        <begin position="14"/>
        <end position="37"/>
    </location>
</feature>
<dbReference type="GO" id="GO:0005886">
    <property type="term" value="C:plasma membrane"/>
    <property type="evidence" value="ECO:0007669"/>
    <property type="project" value="TreeGrafter"/>
</dbReference>
<dbReference type="GO" id="GO:0006879">
    <property type="term" value="P:intracellular iron ion homeostasis"/>
    <property type="evidence" value="ECO:0007669"/>
    <property type="project" value="TreeGrafter"/>
</dbReference>
<dbReference type="PROSITE" id="PS51384">
    <property type="entry name" value="FAD_FR"/>
    <property type="match status" value="1"/>
</dbReference>
<dbReference type="Gene3D" id="3.40.50.80">
    <property type="entry name" value="Nucleotide-binding domain of ferredoxin-NADP reductase (FNR) module"/>
    <property type="match status" value="1"/>
</dbReference>
<gene>
    <name evidence="13" type="ORF">DFL_008396</name>
</gene>
<protein>
    <recommendedName>
        <fullName evidence="12">FAD-binding FR-type domain-containing protein</fullName>
    </recommendedName>
</protein>
<dbReference type="SFLD" id="SFLDG01168">
    <property type="entry name" value="Ferric_reductase_subgroup_(FRE"/>
    <property type="match status" value="1"/>
</dbReference>
<feature type="domain" description="FAD-binding FR-type" evidence="12">
    <location>
        <begin position="288"/>
        <end position="399"/>
    </location>
</feature>
<dbReference type="STRING" id="97331.A0A436ZNL7"/>
<keyword evidence="4 11" id="KW-0812">Transmembrane</keyword>
<feature type="compositionally biased region" description="Polar residues" evidence="10">
    <location>
        <begin position="477"/>
        <end position="489"/>
    </location>
</feature>
<dbReference type="InterPro" id="IPR013130">
    <property type="entry name" value="Fe3_Rdtase_TM_dom"/>
</dbReference>
<sequence length="619" mass="69193">MASMIQEIWARANAGSGGHSAGGHGGNNSTGGSSNGQMTEEELRAFRHWMSVMNGEMAKWYGLSLGAIIFLFIFFHVSRTFMHLQGRRGVMGRMAASPFRVFRKIALRKMPKFTSNGHFGLIAVYTGINIFFAVYKMGWGGKYGTSFISKRCGWLSLVNLALVFLLAMKNNPFTFITGYSHERLNVLHRWAGRFCWIQGSIHVILYIYSWTKSGSLLSRLRQGDPAYRAGLIAWIFFTVLFLSSFAFIRRRAYEWFYIVHIICALGAVAALGFHQPKTYGAALYLASAMWIFDRLVRLSRGFHYSKGTKATIYPLPGDCVKVVLNKTATFQPASHGFINIPSIKLFQSHPFTISSADSLEFIIRAQRGFTRKLYDRAVLNPGESLGCYFDGPYGNIPDYRRMNRLVLFAGGSGGSFSFAIATDIARNLSRCSVESIEFVWVIRERSHTKWFEKELEELQNCPIVNLRIFVTRKPSDLINTHPESPTNATAEDLQGSLPVQDSTDSGLTFDEKPGPSVANSTDLLTIPEKALELVIDTRVRQVNRIGSDRSLRRDIFEYGRPEMDMIVQDAIRNATQNDLVAVGACGPTELMRCARNAAASAITPNGPSISLHCEQFGWG</sequence>
<dbReference type="InterPro" id="IPR039261">
    <property type="entry name" value="FNR_nucleotide-bd"/>
</dbReference>
<dbReference type="CDD" id="cd06186">
    <property type="entry name" value="NOX_Duox_like_FAD_NADP"/>
    <property type="match status" value="1"/>
</dbReference>
<keyword evidence="6 11" id="KW-1133">Transmembrane helix</keyword>
<dbReference type="VEuPathDB" id="FungiDB:DFL_008396"/>
<dbReference type="GO" id="GO:0000293">
    <property type="term" value="F:ferric-chelate reductase activity"/>
    <property type="evidence" value="ECO:0007669"/>
    <property type="project" value="UniProtKB-ARBA"/>
</dbReference>
<dbReference type="Pfam" id="PF08022">
    <property type="entry name" value="FAD_binding_8"/>
    <property type="match status" value="1"/>
</dbReference>
<dbReference type="Proteomes" id="UP000283090">
    <property type="component" value="Unassembled WGS sequence"/>
</dbReference>
<evidence type="ECO:0000256" key="8">
    <source>
        <dbReference type="ARBA" id="ARBA00023065"/>
    </source>
</evidence>
<evidence type="ECO:0000259" key="12">
    <source>
        <dbReference type="PROSITE" id="PS51384"/>
    </source>
</evidence>
<feature type="transmembrane region" description="Helical" evidence="11">
    <location>
        <begin position="147"/>
        <end position="169"/>
    </location>
</feature>
<keyword evidence="14" id="KW-1185">Reference proteome</keyword>
<evidence type="ECO:0000256" key="10">
    <source>
        <dbReference type="SAM" id="MobiDB-lite"/>
    </source>
</evidence>
<evidence type="ECO:0000256" key="9">
    <source>
        <dbReference type="ARBA" id="ARBA00023136"/>
    </source>
</evidence>
<accession>A0A436ZNL7</accession>
<feature type="transmembrane region" description="Helical" evidence="11">
    <location>
        <begin position="190"/>
        <end position="209"/>
    </location>
</feature>
<evidence type="ECO:0000256" key="1">
    <source>
        <dbReference type="ARBA" id="ARBA00004141"/>
    </source>
</evidence>
<dbReference type="AlphaFoldDB" id="A0A436ZNL7"/>
<reference evidence="13 14" key="1">
    <citation type="submission" date="2019-01" db="EMBL/GenBank/DDBJ databases">
        <title>Intercellular communication is required for trap formation in the nematode-trapping fungus Duddingtonia flagrans.</title>
        <authorList>
            <person name="Youssar L."/>
            <person name="Wernet V."/>
            <person name="Hensel N."/>
            <person name="Hildebrandt H.-G."/>
            <person name="Fischer R."/>
        </authorList>
    </citation>
    <scope>NUCLEOTIDE SEQUENCE [LARGE SCALE GENOMIC DNA]</scope>
    <source>
        <strain evidence="13 14">CBS H-5679</strain>
    </source>
</reference>
<dbReference type="InterPro" id="IPR017927">
    <property type="entry name" value="FAD-bd_FR_type"/>
</dbReference>
<keyword evidence="8" id="KW-0406">Ion transport</keyword>
<evidence type="ECO:0000256" key="7">
    <source>
        <dbReference type="ARBA" id="ARBA00023002"/>
    </source>
</evidence>
<dbReference type="InterPro" id="IPR013121">
    <property type="entry name" value="Fe_red_NAD-bd_6"/>
</dbReference>
<evidence type="ECO:0000256" key="6">
    <source>
        <dbReference type="ARBA" id="ARBA00022989"/>
    </source>
</evidence>
<dbReference type="PANTHER" id="PTHR32361:SF28">
    <property type="entry name" value="FRP1P"/>
    <property type="match status" value="1"/>
</dbReference>
<evidence type="ECO:0000313" key="14">
    <source>
        <dbReference type="Proteomes" id="UP000283090"/>
    </source>
</evidence>
<evidence type="ECO:0000256" key="11">
    <source>
        <dbReference type="SAM" id="Phobius"/>
    </source>
</evidence>
<keyword evidence="9 11" id="KW-0472">Membrane</keyword>
<organism evidence="13 14">
    <name type="scientific">Arthrobotrys flagrans</name>
    <name type="common">Nematode-trapping fungus</name>
    <name type="synonym">Trichothecium flagrans</name>
    <dbReference type="NCBI Taxonomy" id="97331"/>
    <lineage>
        <taxon>Eukaryota</taxon>
        <taxon>Fungi</taxon>
        <taxon>Dikarya</taxon>
        <taxon>Ascomycota</taxon>
        <taxon>Pezizomycotina</taxon>
        <taxon>Orbiliomycetes</taxon>
        <taxon>Orbiliales</taxon>
        <taxon>Orbiliaceae</taxon>
        <taxon>Arthrobotrys</taxon>
    </lineage>
</organism>
<keyword evidence="5" id="KW-0249">Electron transport</keyword>
<dbReference type="InterPro" id="IPR051410">
    <property type="entry name" value="Ferric/Cupric_Reductase"/>
</dbReference>
<dbReference type="InterPro" id="IPR013112">
    <property type="entry name" value="FAD-bd_8"/>
</dbReference>
<feature type="transmembrane region" description="Helical" evidence="11">
    <location>
        <begin position="255"/>
        <end position="273"/>
    </location>
</feature>
<evidence type="ECO:0000313" key="13">
    <source>
        <dbReference type="EMBL" id="RVD80499.1"/>
    </source>
</evidence>
<proteinExistence type="inferred from homology"/>
<feature type="transmembrane region" description="Helical" evidence="11">
    <location>
        <begin position="229"/>
        <end position="248"/>
    </location>
</feature>
<feature type="transmembrane region" description="Helical" evidence="11">
    <location>
        <begin position="113"/>
        <end position="135"/>
    </location>
</feature>
<keyword evidence="7" id="KW-0560">Oxidoreductase</keyword>
<evidence type="ECO:0000256" key="5">
    <source>
        <dbReference type="ARBA" id="ARBA00022982"/>
    </source>
</evidence>
<dbReference type="RefSeq" id="XP_067486043.1">
    <property type="nucleotide sequence ID" value="XM_067638121.1"/>
</dbReference>
<dbReference type="OrthoDB" id="10006946at2759"/>
<dbReference type="Pfam" id="PF01794">
    <property type="entry name" value="Ferric_reduct"/>
    <property type="match status" value="1"/>
</dbReference>
<feature type="region of interest" description="Disordered" evidence="10">
    <location>
        <begin position="477"/>
        <end position="506"/>
    </location>
</feature>
<dbReference type="PANTHER" id="PTHR32361">
    <property type="entry name" value="FERRIC/CUPRIC REDUCTASE TRANSMEMBRANE COMPONENT"/>
    <property type="match status" value="1"/>
</dbReference>
<comment type="caution">
    <text evidence="13">The sequence shown here is derived from an EMBL/GenBank/DDBJ whole genome shotgun (WGS) entry which is preliminary data.</text>
</comment>
<dbReference type="EMBL" id="SAEB01000012">
    <property type="protein sequence ID" value="RVD80499.1"/>
    <property type="molecule type" value="Genomic_DNA"/>
</dbReference>
<evidence type="ECO:0000256" key="4">
    <source>
        <dbReference type="ARBA" id="ARBA00022692"/>
    </source>
</evidence>
<feature type="transmembrane region" description="Helical" evidence="11">
    <location>
        <begin position="60"/>
        <end position="78"/>
    </location>
</feature>
<comment type="similarity">
    <text evidence="2">Belongs to the ferric reductase (FRE) family.</text>
</comment>
<dbReference type="GO" id="GO:0015677">
    <property type="term" value="P:copper ion import"/>
    <property type="evidence" value="ECO:0007669"/>
    <property type="project" value="TreeGrafter"/>
</dbReference>
<dbReference type="SFLD" id="SFLDS00052">
    <property type="entry name" value="Ferric_Reductase_Domain"/>
    <property type="match status" value="1"/>
</dbReference>
<comment type="subcellular location">
    <subcellularLocation>
        <location evidence="1">Membrane</location>
        <topology evidence="1">Multi-pass membrane protein</topology>
    </subcellularLocation>
</comment>
<dbReference type="GO" id="GO:0006826">
    <property type="term" value="P:iron ion transport"/>
    <property type="evidence" value="ECO:0007669"/>
    <property type="project" value="TreeGrafter"/>
</dbReference>
<evidence type="ECO:0000256" key="2">
    <source>
        <dbReference type="ARBA" id="ARBA00006278"/>
    </source>
</evidence>
<feature type="compositionally biased region" description="Polar residues" evidence="10">
    <location>
        <begin position="497"/>
        <end position="506"/>
    </location>
</feature>
<name>A0A436ZNL7_ARTFL</name>
<evidence type="ECO:0000256" key="3">
    <source>
        <dbReference type="ARBA" id="ARBA00022448"/>
    </source>
</evidence>
<keyword evidence="3" id="KW-0813">Transport</keyword>
<dbReference type="Pfam" id="PF08030">
    <property type="entry name" value="NAD_binding_6"/>
    <property type="match status" value="1"/>
</dbReference>
<dbReference type="SUPFAM" id="SSF52343">
    <property type="entry name" value="Ferredoxin reductase-like, C-terminal NADP-linked domain"/>
    <property type="match status" value="1"/>
</dbReference>
<feature type="compositionally biased region" description="Gly residues" evidence="10">
    <location>
        <begin position="15"/>
        <end position="29"/>
    </location>
</feature>